<dbReference type="InterPro" id="IPR018470">
    <property type="entry name" value="Metal-bd_Tp34-typ"/>
</dbReference>
<keyword evidence="5" id="KW-1185">Reference proteome</keyword>
<keyword evidence="2 3" id="KW-0732">Signal</keyword>
<dbReference type="EMBL" id="MDTU01000001">
    <property type="protein sequence ID" value="ODN43947.1"/>
    <property type="molecule type" value="Genomic_DNA"/>
</dbReference>
<dbReference type="Gene3D" id="2.60.40.2480">
    <property type="entry name" value="Periplasmic metal-binding protein Tp34-type"/>
    <property type="match status" value="1"/>
</dbReference>
<dbReference type="RefSeq" id="WP_069313743.1">
    <property type="nucleotide sequence ID" value="NZ_MDTU01000001.1"/>
</dbReference>
<comment type="similarity">
    <text evidence="1">Belongs to the UPF0423 family.</text>
</comment>
<dbReference type="Pfam" id="PF10634">
    <property type="entry name" value="Iron_transport"/>
    <property type="match status" value="1"/>
</dbReference>
<feature type="chain" id="PRO_5045972153" evidence="3">
    <location>
        <begin position="25"/>
        <end position="180"/>
    </location>
</feature>
<accession>A0ABX3A504</accession>
<dbReference type="Proteomes" id="UP000094329">
    <property type="component" value="Unassembled WGS sequence"/>
</dbReference>
<feature type="signal peptide" evidence="3">
    <location>
        <begin position="1"/>
        <end position="24"/>
    </location>
</feature>
<reference evidence="4 5" key="1">
    <citation type="submission" date="2016-08" db="EMBL/GenBank/DDBJ databases">
        <title>Draft genome sequence of Candidatus Piscirickettsia litoralis, from seawater.</title>
        <authorList>
            <person name="Wan X."/>
            <person name="Lee A.J."/>
            <person name="Hou S."/>
            <person name="Donachie S.P."/>
        </authorList>
    </citation>
    <scope>NUCLEOTIDE SEQUENCE [LARGE SCALE GENOMIC DNA]</scope>
    <source>
        <strain evidence="4 5">Y2</strain>
    </source>
</reference>
<dbReference type="PIRSF" id="PIRSF017018">
    <property type="entry name" value="Tp34"/>
    <property type="match status" value="1"/>
</dbReference>
<evidence type="ECO:0000256" key="1">
    <source>
        <dbReference type="ARBA" id="ARBA00010013"/>
    </source>
</evidence>
<name>A0ABX3A504_9GAMM</name>
<evidence type="ECO:0000313" key="5">
    <source>
        <dbReference type="Proteomes" id="UP000094329"/>
    </source>
</evidence>
<organism evidence="4 5">
    <name type="scientific">Piscirickettsia litoralis</name>
    <dbReference type="NCBI Taxonomy" id="1891921"/>
    <lineage>
        <taxon>Bacteria</taxon>
        <taxon>Pseudomonadati</taxon>
        <taxon>Pseudomonadota</taxon>
        <taxon>Gammaproteobacteria</taxon>
        <taxon>Thiotrichales</taxon>
        <taxon>Piscirickettsiaceae</taxon>
        <taxon>Piscirickettsia</taxon>
    </lineage>
</organism>
<comment type="caution">
    <text evidence="4">The sequence shown here is derived from an EMBL/GenBank/DDBJ whole genome shotgun (WGS) entry which is preliminary data.</text>
</comment>
<sequence length="180" mass="19640">MKKICKSKLAMVGLGCLPMLPAFAGDHPIAKPKIYQNKVEAAIVWIEPVTMSPMPTMDENAKPDIHNEVDMHQIKGSTMGFGAGGWIPDANVACTISKQNSDWRIVFSMMKMVANDGPHYGRNVQLDGAGKYDEICHIDPPDWNGFMRHTDKESGVGAFFQPFGVKGSFTYIGSGKAGGY</sequence>
<dbReference type="InterPro" id="IPR038482">
    <property type="entry name" value="Tp34-type_sf"/>
</dbReference>
<proteinExistence type="inferred from homology"/>
<evidence type="ECO:0000313" key="4">
    <source>
        <dbReference type="EMBL" id="ODN43947.1"/>
    </source>
</evidence>
<evidence type="ECO:0000256" key="2">
    <source>
        <dbReference type="ARBA" id="ARBA00022729"/>
    </source>
</evidence>
<protein>
    <submittedName>
        <fullName evidence="4">Uncharacterized protein</fullName>
    </submittedName>
</protein>
<evidence type="ECO:0000256" key="3">
    <source>
        <dbReference type="SAM" id="SignalP"/>
    </source>
</evidence>
<gene>
    <name evidence="4" type="ORF">BGC07_14955</name>
</gene>